<keyword evidence="1" id="KW-0472">Membrane</keyword>
<keyword evidence="1" id="KW-1133">Transmembrane helix</keyword>
<feature type="transmembrane region" description="Helical" evidence="1">
    <location>
        <begin position="109"/>
        <end position="129"/>
    </location>
</feature>
<feature type="transmembrane region" description="Helical" evidence="1">
    <location>
        <begin position="82"/>
        <end position="103"/>
    </location>
</feature>
<evidence type="ECO:0000313" key="2">
    <source>
        <dbReference type="RefSeq" id="XP_059602500.1"/>
    </source>
</evidence>
<dbReference type="GeneID" id="84593146"/>
<keyword evidence="1" id="KW-0812">Transmembrane</keyword>
<dbReference type="RefSeq" id="XP_059602500.1">
    <property type="nucleotide sequence ID" value="XM_059744577.1"/>
</dbReference>
<reference evidence="2" key="2">
    <citation type="submission" date="2025-08" db="UniProtKB">
        <authorList>
            <consortium name="RefSeq"/>
        </authorList>
    </citation>
    <scope>IDENTIFICATION</scope>
</reference>
<reference evidence="2" key="1">
    <citation type="submission" date="2025-02" db="EMBL/GenBank/DDBJ databases">
        <authorList>
            <consortium name="NCBI Genome Project"/>
        </authorList>
    </citation>
    <scope>NUCLEOTIDE SEQUENCE</scope>
</reference>
<dbReference type="KEGG" id="ang:An15g03110"/>
<name>A0AAJ8BRF2_ASPNG</name>
<accession>A0AAJ8BRF2</accession>
<dbReference type="AlphaFoldDB" id="A0AAJ8BRF2"/>
<dbReference type="VEuPathDB" id="FungiDB:An15g03110"/>
<organism evidence="2">
    <name type="scientific">Aspergillus niger</name>
    <dbReference type="NCBI Taxonomy" id="5061"/>
    <lineage>
        <taxon>Eukaryota</taxon>
        <taxon>Fungi</taxon>
        <taxon>Dikarya</taxon>
        <taxon>Ascomycota</taxon>
        <taxon>Pezizomycotina</taxon>
        <taxon>Eurotiomycetes</taxon>
        <taxon>Eurotiomycetidae</taxon>
        <taxon>Eurotiales</taxon>
        <taxon>Aspergillaceae</taxon>
        <taxon>Aspergillus</taxon>
        <taxon>Aspergillus subgen. Circumdati</taxon>
    </lineage>
</organism>
<gene>
    <name evidence="2" type="ORF">An15g03110</name>
</gene>
<proteinExistence type="predicted"/>
<protein>
    <submittedName>
        <fullName evidence="2">Uncharacterized protein</fullName>
    </submittedName>
</protein>
<sequence>MGWGELGYGIFIGGGAGGGQISLGTYPSRYCGMDESLRKVYGGYSKGLDSCVSVSKVNLEISGFITRKDHAMMRMHRDLKPVCVFYIVPGPLIPWTPFTLFLISNPGVLLVWASTFLGFMGVGLYLSVLDREEFVC</sequence>
<evidence type="ECO:0000256" key="1">
    <source>
        <dbReference type="SAM" id="Phobius"/>
    </source>
</evidence>